<dbReference type="Proteomes" id="UP001412239">
    <property type="component" value="Unassembled WGS sequence"/>
</dbReference>
<dbReference type="AlphaFoldDB" id="A0A292PWT7"/>
<evidence type="ECO:0000313" key="3">
    <source>
        <dbReference type="EMBL" id="CUS11088.1"/>
    </source>
</evidence>
<feature type="domain" description="DUF3752" evidence="2">
    <location>
        <begin position="129"/>
        <end position="279"/>
    </location>
</feature>
<feature type="compositionally biased region" description="Acidic residues" evidence="1">
    <location>
        <begin position="64"/>
        <end position="76"/>
    </location>
</feature>
<evidence type="ECO:0000259" key="2">
    <source>
        <dbReference type="Pfam" id="PF12572"/>
    </source>
</evidence>
<protein>
    <recommendedName>
        <fullName evidence="2">DUF3752 domain-containing protein</fullName>
    </recommendedName>
</protein>
<accession>A0A292PWT7</accession>
<dbReference type="Pfam" id="PF12572">
    <property type="entry name" value="DUF3752"/>
    <property type="match status" value="1"/>
</dbReference>
<evidence type="ECO:0000313" key="4">
    <source>
        <dbReference type="Proteomes" id="UP001412239"/>
    </source>
</evidence>
<dbReference type="EMBL" id="LN891031">
    <property type="protein sequence ID" value="CUS11088.1"/>
    <property type="molecule type" value="Genomic_DNA"/>
</dbReference>
<evidence type="ECO:0000256" key="1">
    <source>
        <dbReference type="SAM" id="MobiDB-lite"/>
    </source>
</evidence>
<dbReference type="PANTHER" id="PTHR46370:SF1">
    <property type="entry name" value="GPALPP MOTIFS-CONTAINING PROTEIN 1"/>
    <property type="match status" value="1"/>
</dbReference>
<dbReference type="InterPro" id="IPR022226">
    <property type="entry name" value="DUF3752"/>
</dbReference>
<gene>
    <name evidence="3" type="ORF">GSTUAT00004812001</name>
</gene>
<feature type="compositionally biased region" description="Basic and acidic residues" evidence="1">
    <location>
        <begin position="209"/>
        <end position="255"/>
    </location>
</feature>
<feature type="region of interest" description="Disordered" evidence="1">
    <location>
        <begin position="1"/>
        <end position="101"/>
    </location>
</feature>
<dbReference type="InterPro" id="IPR046331">
    <property type="entry name" value="GPAM1-like"/>
</dbReference>
<feature type="compositionally biased region" description="Basic and acidic residues" evidence="1">
    <location>
        <begin position="172"/>
        <end position="200"/>
    </location>
</feature>
<feature type="region of interest" description="Disordered" evidence="1">
    <location>
        <begin position="133"/>
        <end position="264"/>
    </location>
</feature>
<keyword evidence="4" id="KW-1185">Reference proteome</keyword>
<sequence>MGGTVGPSIPPHILAKRKLDEDEGNSRAPSGVGPSMPDELDIKKRRAVGPVLPLIDERPSSGPEEGDDETSSDDDIGPALPPSSASAAPTGAQEEVELAARRRLAQFAETKVQDSGGGKAKRDEWMLVPPKSEDWATKVDPTKLRNRKFQTGKGSKAPQKPGGDNTLWTESPEEKRKRLNDEVMGIRKPETQTQEKEGKHGVGAAEAEETTRRIREYNEKNRSQTLYEEHKKLGPREKEDDPSARAFDREKDIAGGRRIGHAQKKEMLNRAAEFGSRFSSGSFL</sequence>
<name>A0A292PWT7_9PEZI</name>
<reference evidence="3" key="1">
    <citation type="submission" date="2015-10" db="EMBL/GenBank/DDBJ databases">
        <authorList>
            <person name="Regsiter A."/>
            <person name="william w."/>
        </authorList>
    </citation>
    <scope>NUCLEOTIDE SEQUENCE</scope>
    <source>
        <strain evidence="3">Montdore</strain>
    </source>
</reference>
<proteinExistence type="predicted"/>
<organism evidence="3 4">
    <name type="scientific">Tuber aestivum</name>
    <name type="common">summer truffle</name>
    <dbReference type="NCBI Taxonomy" id="59557"/>
    <lineage>
        <taxon>Eukaryota</taxon>
        <taxon>Fungi</taxon>
        <taxon>Dikarya</taxon>
        <taxon>Ascomycota</taxon>
        <taxon>Pezizomycotina</taxon>
        <taxon>Pezizomycetes</taxon>
        <taxon>Pezizales</taxon>
        <taxon>Tuberaceae</taxon>
        <taxon>Tuber</taxon>
    </lineage>
</organism>
<dbReference type="PANTHER" id="PTHR46370">
    <property type="entry name" value="GPALPP MOTIFS-CONTAINING PROTEIN 1"/>
    <property type="match status" value="1"/>
</dbReference>
<feature type="compositionally biased region" description="Basic and acidic residues" evidence="1">
    <location>
        <begin position="133"/>
        <end position="143"/>
    </location>
</feature>